<dbReference type="RefSeq" id="WP_013738765.1">
    <property type="nucleotide sequence ID" value="NC_015436.1"/>
</dbReference>
<accession>F4GJU4</accession>
<evidence type="ECO:0000313" key="2">
    <source>
        <dbReference type="EMBL" id="AEC01369.1"/>
    </source>
</evidence>
<keyword evidence="3" id="KW-1185">Reference proteome</keyword>
<proteinExistence type="predicted"/>
<protein>
    <recommendedName>
        <fullName evidence="4">Lipoprotein</fullName>
    </recommendedName>
</protein>
<name>F4GJU4_PARC1</name>
<feature type="chain" id="PRO_5003314844" description="Lipoprotein" evidence="1">
    <location>
        <begin position="18"/>
        <end position="248"/>
    </location>
</feature>
<keyword evidence="1" id="KW-0732">Signal</keyword>
<dbReference type="HOGENOM" id="CLU_1119595_0_0_12"/>
<dbReference type="AlphaFoldDB" id="F4GJU4"/>
<organism evidence="2 3">
    <name type="scientific">Parasphaerochaeta coccoides (strain ATCC BAA-1237 / DSM 17374 / SPN1)</name>
    <name type="common">Sphaerochaeta coccoides</name>
    <dbReference type="NCBI Taxonomy" id="760011"/>
    <lineage>
        <taxon>Bacteria</taxon>
        <taxon>Pseudomonadati</taxon>
        <taxon>Spirochaetota</taxon>
        <taxon>Spirochaetia</taxon>
        <taxon>Spirochaetales</taxon>
        <taxon>Sphaerochaetaceae</taxon>
        <taxon>Parasphaerochaeta</taxon>
    </lineage>
</organism>
<evidence type="ECO:0000313" key="3">
    <source>
        <dbReference type="Proteomes" id="UP000007939"/>
    </source>
</evidence>
<reference evidence="3" key="1">
    <citation type="submission" date="2011-04" db="EMBL/GenBank/DDBJ databases">
        <title>The complete genome of Spirochaeta coccoides DSM 17374.</title>
        <authorList>
            <person name="Lucas S."/>
            <person name="Copeland A."/>
            <person name="Lapidus A."/>
            <person name="Bruce D."/>
            <person name="Goodwin L."/>
            <person name="Pitluck S."/>
            <person name="Peters L."/>
            <person name="Kyrpides N."/>
            <person name="Mavromatis K."/>
            <person name="Pagani I."/>
            <person name="Ivanova N."/>
            <person name="Ovchinnikova G."/>
            <person name="Lu M."/>
            <person name="Detter J.C."/>
            <person name="Tapia R."/>
            <person name="Han C."/>
            <person name="Land M."/>
            <person name="Hauser L."/>
            <person name="Markowitz V."/>
            <person name="Cheng J.-F."/>
            <person name="Hugenholtz P."/>
            <person name="Woyke T."/>
            <person name="Wu D."/>
            <person name="Spring S."/>
            <person name="Schroeder M."/>
            <person name="Brambilla E."/>
            <person name="Klenk H.-P."/>
            <person name="Eisen J.A."/>
        </authorList>
    </citation>
    <scope>NUCLEOTIDE SEQUENCE [LARGE SCALE GENOMIC DNA]</scope>
    <source>
        <strain evidence="3">ATCC BAA-1237 / DSM 17374 / SPN1</strain>
    </source>
</reference>
<dbReference type="PROSITE" id="PS51257">
    <property type="entry name" value="PROKAR_LIPOPROTEIN"/>
    <property type="match status" value="1"/>
</dbReference>
<feature type="signal peptide" evidence="1">
    <location>
        <begin position="1"/>
        <end position="17"/>
    </location>
</feature>
<evidence type="ECO:0000256" key="1">
    <source>
        <dbReference type="SAM" id="SignalP"/>
    </source>
</evidence>
<reference evidence="2 3" key="2">
    <citation type="journal article" date="2012" name="Stand. Genomic Sci.">
        <title>Complete genome sequence of the termite hindgut bacterium Spirochaeta coccoides type strain (SPN1(T)), reclassification in the genus Sphaerochaeta as Sphaerochaeta coccoides comb. nov. and emendations of the family Spirochaetaceae and the genus Sphaerochaeta.</title>
        <authorList>
            <person name="Abt B."/>
            <person name="Han C."/>
            <person name="Scheuner C."/>
            <person name="Lu M."/>
            <person name="Lapidus A."/>
            <person name="Nolan M."/>
            <person name="Lucas S."/>
            <person name="Hammon N."/>
            <person name="Deshpande S."/>
            <person name="Cheng J.F."/>
            <person name="Tapia R."/>
            <person name="Goodwin L.A."/>
            <person name="Pitluck S."/>
            <person name="Liolios K."/>
            <person name="Pagani I."/>
            <person name="Ivanova N."/>
            <person name="Mavromatis K."/>
            <person name="Mikhailova N."/>
            <person name="Huntemann M."/>
            <person name="Pati A."/>
            <person name="Chen A."/>
            <person name="Palaniappan K."/>
            <person name="Land M."/>
            <person name="Hauser L."/>
            <person name="Brambilla E.M."/>
            <person name="Rohde M."/>
            <person name="Spring S."/>
            <person name="Gronow S."/>
            <person name="Goker M."/>
            <person name="Woyke T."/>
            <person name="Bristow J."/>
            <person name="Eisen J.A."/>
            <person name="Markowitz V."/>
            <person name="Hugenholtz P."/>
            <person name="Kyrpides N.C."/>
            <person name="Klenk H.P."/>
            <person name="Detter J.C."/>
        </authorList>
    </citation>
    <scope>NUCLEOTIDE SEQUENCE [LARGE SCALE GENOMIC DNA]</scope>
    <source>
        <strain evidence="3">ATCC BAA-1237 / DSM 17374 / SPN1</strain>
    </source>
</reference>
<gene>
    <name evidence="2" type="ordered locus">Spico_0129</name>
</gene>
<evidence type="ECO:0008006" key="4">
    <source>
        <dbReference type="Google" id="ProtNLM"/>
    </source>
</evidence>
<dbReference type="KEGG" id="scc:Spico_0129"/>
<sequence>MKKKHALALLSAIFALALILTSCPEPTSWHRPEPVSTRVYTRLKAGDTYTGTVVGDTYEMKIVDADYHCSTYDLSTADLTAAQITLVKNAVLYRGYWDRYLIELTIAKTYQGMYTHPDEGSLPIDKPYVLKYRMEMVTPNQDTSSPILGRVYTKMHPTYDILQPRIYSYDNKALTDQEKEVIRSTQAIVLTSFSGWSYLQRGADSPSYSTLSSFSFTLDPDMPTTDLFYAQTPTFLMAATANGGWKRK</sequence>
<dbReference type="Proteomes" id="UP000007939">
    <property type="component" value="Chromosome"/>
</dbReference>
<dbReference type="EMBL" id="CP002659">
    <property type="protein sequence ID" value="AEC01369.1"/>
    <property type="molecule type" value="Genomic_DNA"/>
</dbReference>